<gene>
    <name evidence="1" type="ORF">EVAR_73896_1</name>
</gene>
<evidence type="ECO:0000313" key="2">
    <source>
        <dbReference type="Proteomes" id="UP000299102"/>
    </source>
</evidence>
<dbReference type="AlphaFoldDB" id="A0A4C1TCC9"/>
<evidence type="ECO:0000313" key="1">
    <source>
        <dbReference type="EMBL" id="GBP11826.1"/>
    </source>
</evidence>
<keyword evidence="2" id="KW-1185">Reference proteome</keyword>
<sequence length="85" mass="9657">MVRVVTGHSQLLAHLNRIGVAEGDECRACEEIVKHWNIICAIGLPSLKYDRDILGLKVRTFVSDMEFLLAYCSTLWLKPRSSQQI</sequence>
<dbReference type="EMBL" id="BGZK01009309">
    <property type="protein sequence ID" value="GBP11826.1"/>
    <property type="molecule type" value="Genomic_DNA"/>
</dbReference>
<reference evidence="1 2" key="1">
    <citation type="journal article" date="2019" name="Commun. Biol.">
        <title>The bagworm genome reveals a unique fibroin gene that provides high tensile strength.</title>
        <authorList>
            <person name="Kono N."/>
            <person name="Nakamura H."/>
            <person name="Ohtoshi R."/>
            <person name="Tomita M."/>
            <person name="Numata K."/>
            <person name="Arakawa K."/>
        </authorList>
    </citation>
    <scope>NUCLEOTIDE SEQUENCE [LARGE SCALE GENOMIC DNA]</scope>
</reference>
<name>A0A4C1TCC9_EUMVA</name>
<proteinExistence type="predicted"/>
<protein>
    <submittedName>
        <fullName evidence="1">Uncharacterized protein</fullName>
    </submittedName>
</protein>
<comment type="caution">
    <text evidence="1">The sequence shown here is derived from an EMBL/GenBank/DDBJ whole genome shotgun (WGS) entry which is preliminary data.</text>
</comment>
<accession>A0A4C1TCC9</accession>
<dbReference type="Proteomes" id="UP000299102">
    <property type="component" value="Unassembled WGS sequence"/>
</dbReference>
<organism evidence="1 2">
    <name type="scientific">Eumeta variegata</name>
    <name type="common">Bagworm moth</name>
    <name type="synonym">Eumeta japonica</name>
    <dbReference type="NCBI Taxonomy" id="151549"/>
    <lineage>
        <taxon>Eukaryota</taxon>
        <taxon>Metazoa</taxon>
        <taxon>Ecdysozoa</taxon>
        <taxon>Arthropoda</taxon>
        <taxon>Hexapoda</taxon>
        <taxon>Insecta</taxon>
        <taxon>Pterygota</taxon>
        <taxon>Neoptera</taxon>
        <taxon>Endopterygota</taxon>
        <taxon>Lepidoptera</taxon>
        <taxon>Glossata</taxon>
        <taxon>Ditrysia</taxon>
        <taxon>Tineoidea</taxon>
        <taxon>Psychidae</taxon>
        <taxon>Oiketicinae</taxon>
        <taxon>Eumeta</taxon>
    </lineage>
</organism>